<dbReference type="GO" id="GO:0046503">
    <property type="term" value="P:glycerolipid catabolic process"/>
    <property type="evidence" value="ECO:0007669"/>
    <property type="project" value="TreeGrafter"/>
</dbReference>
<dbReference type="GO" id="GO:0004806">
    <property type="term" value="F:triacylglycerol lipase activity"/>
    <property type="evidence" value="ECO:0007669"/>
    <property type="project" value="TreeGrafter"/>
</dbReference>
<proteinExistence type="predicted"/>
<dbReference type="SUPFAM" id="SSF53474">
    <property type="entry name" value="alpha/beta-Hydrolases"/>
    <property type="match status" value="1"/>
</dbReference>
<dbReference type="RefSeq" id="WP_259963108.1">
    <property type="nucleotide sequence ID" value="NZ_JAOAMV010000008.1"/>
</dbReference>
<keyword evidence="3" id="KW-1185">Reference proteome</keyword>
<evidence type="ECO:0000259" key="1">
    <source>
        <dbReference type="Pfam" id="PF00561"/>
    </source>
</evidence>
<dbReference type="InterPro" id="IPR050471">
    <property type="entry name" value="AB_hydrolase"/>
</dbReference>
<name>A0A9X3ANN8_9SPHN</name>
<dbReference type="InterPro" id="IPR029058">
    <property type="entry name" value="AB_hydrolase_fold"/>
</dbReference>
<comment type="caution">
    <text evidence="2">The sequence shown here is derived from an EMBL/GenBank/DDBJ whole genome shotgun (WGS) entry which is preliminary data.</text>
</comment>
<dbReference type="PANTHER" id="PTHR43433:SF5">
    <property type="entry name" value="AB HYDROLASE-1 DOMAIN-CONTAINING PROTEIN"/>
    <property type="match status" value="1"/>
</dbReference>
<dbReference type="Pfam" id="PF00561">
    <property type="entry name" value="Abhydrolase_1"/>
    <property type="match status" value="1"/>
</dbReference>
<dbReference type="PANTHER" id="PTHR43433">
    <property type="entry name" value="HYDROLASE, ALPHA/BETA FOLD FAMILY PROTEIN"/>
    <property type="match status" value="1"/>
</dbReference>
<evidence type="ECO:0000313" key="2">
    <source>
        <dbReference type="EMBL" id="MCT2559997.1"/>
    </source>
</evidence>
<dbReference type="Proteomes" id="UP001142648">
    <property type="component" value="Unassembled WGS sequence"/>
</dbReference>
<reference evidence="2" key="1">
    <citation type="submission" date="2022-09" db="EMBL/GenBank/DDBJ databases">
        <title>The genome sequence of Tsuneonella sp. YG55.</title>
        <authorList>
            <person name="Liu Y."/>
        </authorList>
    </citation>
    <scope>NUCLEOTIDE SEQUENCE</scope>
    <source>
        <strain evidence="2">YG55</strain>
    </source>
</reference>
<protein>
    <submittedName>
        <fullName evidence="2">Alpha/beta hydrolase</fullName>
    </submittedName>
</protein>
<sequence>MPQIEANGITLEYDAHGDPSAPPLLLVMGLGAQMTLWPMELVEALASRGFRVIRYDNRDIGLSHKCEGAKAPGMLKLLLLSRFGFKPKVPYTLADMADDGIGLLDALGIERAHVVGASMGGMIAQHMAFSHPERVISLTSIMSTTGHRKLPSGTKEAISVLTKRPSSMDEEVLVEHGLKVAHAIGSPAYRPDPDALRARSRALIRRSFYPAGMPRQFAAIVADGDRRERLRSVRAPTLVIHGEADPLVPVEGGIDTARHVPEAKLKTIPGMGHDLPLELVEEIADAVAAHAKEASGLAVPQPA</sequence>
<dbReference type="InterPro" id="IPR000073">
    <property type="entry name" value="AB_hydrolase_1"/>
</dbReference>
<dbReference type="Gene3D" id="3.40.50.1820">
    <property type="entry name" value="alpha/beta hydrolase"/>
    <property type="match status" value="1"/>
</dbReference>
<accession>A0A9X3ANN8</accession>
<feature type="domain" description="AB hydrolase-1" evidence="1">
    <location>
        <begin position="22"/>
        <end position="277"/>
    </location>
</feature>
<evidence type="ECO:0000313" key="3">
    <source>
        <dbReference type="Proteomes" id="UP001142648"/>
    </source>
</evidence>
<dbReference type="EMBL" id="JAOAMV010000008">
    <property type="protein sequence ID" value="MCT2559997.1"/>
    <property type="molecule type" value="Genomic_DNA"/>
</dbReference>
<keyword evidence="2" id="KW-0378">Hydrolase</keyword>
<organism evidence="2 3">
    <name type="scientific">Tsuneonella litorea</name>
    <dbReference type="NCBI Taxonomy" id="2976475"/>
    <lineage>
        <taxon>Bacteria</taxon>
        <taxon>Pseudomonadati</taxon>
        <taxon>Pseudomonadota</taxon>
        <taxon>Alphaproteobacteria</taxon>
        <taxon>Sphingomonadales</taxon>
        <taxon>Erythrobacteraceae</taxon>
        <taxon>Tsuneonella</taxon>
    </lineage>
</organism>
<gene>
    <name evidence="2" type="ORF">N0B51_13520</name>
</gene>
<dbReference type="AlphaFoldDB" id="A0A9X3ANN8"/>